<protein>
    <recommendedName>
        <fullName evidence="6">Proteophosphoglycan</fullName>
    </recommendedName>
</protein>
<accession>A0A1I4E8G4</accession>
<evidence type="ECO:0000313" key="5">
    <source>
        <dbReference type="Proteomes" id="UP000199473"/>
    </source>
</evidence>
<dbReference type="Pfam" id="PF06938">
    <property type="entry name" value="DUF1285_N"/>
    <property type="match status" value="1"/>
</dbReference>
<feature type="domain" description="DUF1285" evidence="2">
    <location>
        <begin position="43"/>
        <end position="102"/>
    </location>
</feature>
<evidence type="ECO:0008006" key="6">
    <source>
        <dbReference type="Google" id="ProtNLM"/>
    </source>
</evidence>
<feature type="region of interest" description="Disordered" evidence="1">
    <location>
        <begin position="1"/>
        <end position="24"/>
    </location>
</feature>
<gene>
    <name evidence="4" type="ORF">SAMN02745775_1149</name>
</gene>
<name>A0A1I4E8G4_9PROT</name>
<evidence type="ECO:0000259" key="2">
    <source>
        <dbReference type="Pfam" id="PF06938"/>
    </source>
</evidence>
<dbReference type="InterPro" id="IPR048341">
    <property type="entry name" value="DUF1285_N"/>
</dbReference>
<feature type="compositionally biased region" description="Acidic residues" evidence="1">
    <location>
        <begin position="217"/>
        <end position="229"/>
    </location>
</feature>
<dbReference type="Gene3D" id="3.10.540.10">
    <property type="entry name" value="duf1285 like domain"/>
    <property type="match status" value="1"/>
</dbReference>
<reference evidence="4 5" key="1">
    <citation type="submission" date="2016-10" db="EMBL/GenBank/DDBJ databases">
        <authorList>
            <person name="de Groot N.N."/>
        </authorList>
    </citation>
    <scope>NUCLEOTIDE SEQUENCE [LARGE SCALE GENOMIC DNA]</scope>
    <source>
        <strain evidence="4 5">DSM 19981</strain>
    </source>
</reference>
<sequence>MNEARRDAAPQGALMGAGPEGREARMPAMPRLKQTQAAERPNQNCGDFSMRIAKDGTWFYRGSPIGRKELVCLFASVLKREEDGSYWLETPVERGRIEVDDAPFVAVEMWWRTCADPFAPLGAAAAEPRQCLTFRTNLDEMVTADAEHPIRVTIDPVSREPRPYITVRPGLEARINRAVFYELVALAQPETVEGRAVIGVWSEGVFFPIDDAPTAQQDDEDDTYDQAAE</sequence>
<proteinExistence type="predicted"/>
<dbReference type="Pfam" id="PF21028">
    <property type="entry name" value="DUF1285_C"/>
    <property type="match status" value="1"/>
</dbReference>
<dbReference type="EMBL" id="FOSQ01000014">
    <property type="protein sequence ID" value="SFL00481.1"/>
    <property type="molecule type" value="Genomic_DNA"/>
</dbReference>
<evidence type="ECO:0000313" key="4">
    <source>
        <dbReference type="EMBL" id="SFL00481.1"/>
    </source>
</evidence>
<keyword evidence="5" id="KW-1185">Reference proteome</keyword>
<dbReference type="InterPro" id="IPR048342">
    <property type="entry name" value="DUF1285_C"/>
</dbReference>
<dbReference type="InterPro" id="IPR023361">
    <property type="entry name" value="DUF1285_beta_roll_sf"/>
</dbReference>
<evidence type="ECO:0000256" key="1">
    <source>
        <dbReference type="SAM" id="MobiDB-lite"/>
    </source>
</evidence>
<feature type="region of interest" description="Disordered" evidence="1">
    <location>
        <begin position="210"/>
        <end position="229"/>
    </location>
</feature>
<dbReference type="STRING" id="1123062.SAMN02745775_1149"/>
<dbReference type="AlphaFoldDB" id="A0A1I4E8G4"/>
<evidence type="ECO:0000259" key="3">
    <source>
        <dbReference type="Pfam" id="PF21028"/>
    </source>
</evidence>
<dbReference type="Gene3D" id="2.30.270.10">
    <property type="entry name" value="duf1285 protein"/>
    <property type="match status" value="1"/>
</dbReference>
<organism evidence="4 5">
    <name type="scientific">Falsiroseomonas stagni DSM 19981</name>
    <dbReference type="NCBI Taxonomy" id="1123062"/>
    <lineage>
        <taxon>Bacteria</taxon>
        <taxon>Pseudomonadati</taxon>
        <taxon>Pseudomonadota</taxon>
        <taxon>Alphaproteobacteria</taxon>
        <taxon>Acetobacterales</taxon>
        <taxon>Roseomonadaceae</taxon>
        <taxon>Falsiroseomonas</taxon>
    </lineage>
</organism>
<feature type="domain" description="DUF1285" evidence="3">
    <location>
        <begin position="126"/>
        <end position="209"/>
    </location>
</feature>
<dbReference type="Proteomes" id="UP000199473">
    <property type="component" value="Unassembled WGS sequence"/>
</dbReference>